<evidence type="ECO:0000313" key="3">
    <source>
        <dbReference type="Proteomes" id="UP000288943"/>
    </source>
</evidence>
<dbReference type="OrthoDB" id="2619259at2"/>
<dbReference type="Proteomes" id="UP000288943">
    <property type="component" value="Chromosome"/>
</dbReference>
<dbReference type="AlphaFoldDB" id="A0A410WX16"/>
<evidence type="ECO:0000313" key="4">
    <source>
        <dbReference type="Proteomes" id="UP001527202"/>
    </source>
</evidence>
<dbReference type="KEGG" id="pchi:PC41400_15005"/>
<name>A0A410WX16_9BACL</name>
<evidence type="ECO:0000313" key="2">
    <source>
        <dbReference type="EMBL" id="QAV18914.1"/>
    </source>
</evidence>
<dbReference type="EMBL" id="CP026520">
    <property type="protein sequence ID" value="QAV18914.1"/>
    <property type="molecule type" value="Genomic_DNA"/>
</dbReference>
<keyword evidence="4" id="KW-1185">Reference proteome</keyword>
<sequence>MAIEAHKCNQPECKGFVLIENADFDLKDIPLDEKYGCYAFDRPHCSECGKEFLVVPHYIVIEVNDKDFSEWEQIESTCMTQFERRQRELKMLSS</sequence>
<evidence type="ECO:0008006" key="5">
    <source>
        <dbReference type="Google" id="ProtNLM"/>
    </source>
</evidence>
<reference evidence="1 4" key="2">
    <citation type="submission" date="2022-05" db="EMBL/GenBank/DDBJ databases">
        <title>Genome Sequencing of Bee-Associated Microbes.</title>
        <authorList>
            <person name="Dunlap C."/>
        </authorList>
    </citation>
    <scope>NUCLEOTIDE SEQUENCE [LARGE SCALE GENOMIC DNA]</scope>
    <source>
        <strain evidence="1 4">NRRL B-23120</strain>
    </source>
</reference>
<reference evidence="2 3" key="1">
    <citation type="submission" date="2018-01" db="EMBL/GenBank/DDBJ databases">
        <title>The whole genome sequencing and assembly of Paenibacillus chitinolyticus KCCM 41400 strain.</title>
        <authorList>
            <person name="Kim J.-Y."/>
            <person name="Park M.-K."/>
            <person name="Lee Y.-J."/>
            <person name="Yi H."/>
            <person name="Bahn Y.-S."/>
            <person name="Kim J.F."/>
            <person name="Lee D.-W."/>
        </authorList>
    </citation>
    <scope>NUCLEOTIDE SEQUENCE [LARGE SCALE GENOMIC DNA]</scope>
    <source>
        <strain evidence="2 3">KCCM 41400</strain>
    </source>
</reference>
<dbReference type="RefSeq" id="WP_042227561.1">
    <property type="nucleotide sequence ID" value="NZ_CP026520.1"/>
</dbReference>
<dbReference type="Proteomes" id="UP001527202">
    <property type="component" value="Unassembled WGS sequence"/>
</dbReference>
<organism evidence="2 3">
    <name type="scientific">Paenibacillus chitinolyticus</name>
    <dbReference type="NCBI Taxonomy" id="79263"/>
    <lineage>
        <taxon>Bacteria</taxon>
        <taxon>Bacillati</taxon>
        <taxon>Bacillota</taxon>
        <taxon>Bacilli</taxon>
        <taxon>Bacillales</taxon>
        <taxon>Paenibacillaceae</taxon>
        <taxon>Paenibacillus</taxon>
    </lineage>
</organism>
<protein>
    <recommendedName>
        <fullName evidence="5">CpXC domain-containing protein</fullName>
    </recommendedName>
</protein>
<gene>
    <name evidence="1" type="ORF">M5X16_29090</name>
    <name evidence="2" type="ORF">PC41400_15005</name>
</gene>
<accession>A0A410WX16</accession>
<dbReference type="GeneID" id="95376122"/>
<evidence type="ECO:0000313" key="1">
    <source>
        <dbReference type="EMBL" id="MCY9599809.1"/>
    </source>
</evidence>
<proteinExistence type="predicted"/>
<dbReference type="EMBL" id="JAMDMJ010000055">
    <property type="protein sequence ID" value="MCY9599809.1"/>
    <property type="molecule type" value="Genomic_DNA"/>
</dbReference>